<comment type="caution">
    <text evidence="3">The sequence shown here is derived from an EMBL/GenBank/DDBJ whole genome shotgun (WGS) entry which is preliminary data.</text>
</comment>
<protein>
    <recommendedName>
        <fullName evidence="5">NAD(P)-binding protein</fullName>
    </recommendedName>
</protein>
<dbReference type="AlphaFoldDB" id="A0A9W8XDN9"/>
<dbReference type="PRINTS" id="PR00081">
    <property type="entry name" value="GDHRDH"/>
</dbReference>
<organism evidence="3 4">
    <name type="scientific">Didymosphaeria variabile</name>
    <dbReference type="NCBI Taxonomy" id="1932322"/>
    <lineage>
        <taxon>Eukaryota</taxon>
        <taxon>Fungi</taxon>
        <taxon>Dikarya</taxon>
        <taxon>Ascomycota</taxon>
        <taxon>Pezizomycotina</taxon>
        <taxon>Dothideomycetes</taxon>
        <taxon>Pleosporomycetidae</taxon>
        <taxon>Pleosporales</taxon>
        <taxon>Massarineae</taxon>
        <taxon>Didymosphaeriaceae</taxon>
        <taxon>Didymosphaeria</taxon>
    </lineage>
</organism>
<evidence type="ECO:0000313" key="4">
    <source>
        <dbReference type="Proteomes" id="UP001140513"/>
    </source>
</evidence>
<dbReference type="EMBL" id="JAPEUX010000007">
    <property type="protein sequence ID" value="KAJ4347930.1"/>
    <property type="molecule type" value="Genomic_DNA"/>
</dbReference>
<gene>
    <name evidence="3" type="ORF">N0V89_009302</name>
</gene>
<keyword evidence="2" id="KW-0560">Oxidoreductase</keyword>
<dbReference type="Proteomes" id="UP001140513">
    <property type="component" value="Unassembled WGS sequence"/>
</dbReference>
<dbReference type="Gene3D" id="3.40.50.720">
    <property type="entry name" value="NAD(P)-binding Rossmann-like Domain"/>
    <property type="match status" value="1"/>
</dbReference>
<evidence type="ECO:0000256" key="2">
    <source>
        <dbReference type="ARBA" id="ARBA00023002"/>
    </source>
</evidence>
<comment type="similarity">
    <text evidence="1">Belongs to the short-chain dehydrogenases/reductases (SDR) family.</text>
</comment>
<name>A0A9W8XDN9_9PLEO</name>
<accession>A0A9W8XDN9</accession>
<dbReference type="PANTHER" id="PTHR24320">
    <property type="entry name" value="RETINOL DEHYDROGENASE"/>
    <property type="match status" value="1"/>
</dbReference>
<evidence type="ECO:0000313" key="3">
    <source>
        <dbReference type="EMBL" id="KAJ4347930.1"/>
    </source>
</evidence>
<dbReference type="OrthoDB" id="191139at2759"/>
<keyword evidence="4" id="KW-1185">Reference proteome</keyword>
<dbReference type="Pfam" id="PF00106">
    <property type="entry name" value="adh_short"/>
    <property type="match status" value="1"/>
</dbReference>
<dbReference type="GO" id="GO:0016491">
    <property type="term" value="F:oxidoreductase activity"/>
    <property type="evidence" value="ECO:0007669"/>
    <property type="project" value="UniProtKB-KW"/>
</dbReference>
<reference evidence="3" key="1">
    <citation type="submission" date="2022-10" db="EMBL/GenBank/DDBJ databases">
        <title>Tapping the CABI collections for fungal endophytes: first genome assemblies for Collariella, Neodidymelliopsis, Ascochyta clinopodiicola, Didymella pomorum, Didymosphaeria variabile, Neocosmospora piperis and Neocucurbitaria cava.</title>
        <authorList>
            <person name="Hill R."/>
        </authorList>
    </citation>
    <scope>NUCLEOTIDE SEQUENCE</scope>
    <source>
        <strain evidence="3">IMI 356815</strain>
    </source>
</reference>
<sequence>MEGTIIITGPTGGLGRAILHRIKQLNHPFTTILAVRSLESAKTQALRDSLGKDPRFRIWHLDLESLDCVRTFATSLRIYVSTGRLKPITALICNAGMMSRFRPKFTHDGYERVFQINYLANFLLVNALLPAMDSRNCRVVFMTSFTHDPTCLRAKLLPLPRRLWLDSKMLAHPPVPRRNSTKAGFARYARSKMCLMMFMHSLQERLDRSVEYKNIAILAVDPGFIGATEIMREQNLLCTFAVEKVVTLLTPISERLFSNSLLRSPERSANDIVRVGLDLKTGGGSDTAKAMVCNGHKLEQSGRESRDRQKQKELWDVSLSLVGLTLEEEAFIDE</sequence>
<dbReference type="InterPro" id="IPR002347">
    <property type="entry name" value="SDR_fam"/>
</dbReference>
<dbReference type="PANTHER" id="PTHR24320:SF152">
    <property type="entry name" value="SHORT-CHAIN DEHYDROGENASE_REDUCTASE FAMILY PROTEIN"/>
    <property type="match status" value="1"/>
</dbReference>
<evidence type="ECO:0000256" key="1">
    <source>
        <dbReference type="ARBA" id="ARBA00006484"/>
    </source>
</evidence>
<dbReference type="InterPro" id="IPR036291">
    <property type="entry name" value="NAD(P)-bd_dom_sf"/>
</dbReference>
<dbReference type="SUPFAM" id="SSF51735">
    <property type="entry name" value="NAD(P)-binding Rossmann-fold domains"/>
    <property type="match status" value="1"/>
</dbReference>
<dbReference type="RefSeq" id="XP_056067318.1">
    <property type="nucleotide sequence ID" value="XM_056218053.1"/>
</dbReference>
<dbReference type="GeneID" id="80912832"/>
<proteinExistence type="inferred from homology"/>
<evidence type="ECO:0008006" key="5">
    <source>
        <dbReference type="Google" id="ProtNLM"/>
    </source>
</evidence>